<protein>
    <submittedName>
        <fullName evidence="3">Uncharacterized protein</fullName>
    </submittedName>
</protein>
<feature type="compositionally biased region" description="Gly residues" evidence="1">
    <location>
        <begin position="109"/>
        <end position="120"/>
    </location>
</feature>
<sequence length="416" mass="44500">MLQTEDADGDNESVWTPSEDDDDEADNEGDGEGDETGTSDDSGFGLGDDNGDIGSEENETDGDGLDPEAVESVDGVTQEDLENGTITPEEHQELSEAQEQLEGDSRSPLGGGIGDAIGGAAGSALDPADAAEQVWERLTEMFASAMTMFVDEVFNQALGTPTINNDGAFGILGTPEAIEEGEQTPANTEASQYDAFASQNYVTVYEEVYLGLIMPMAMSIMFLLALLMLVAPAITAITRRKVGSILASGVFVVMMIVAVWEFATLMHALSDAAAQLFLPDGEEVLDSEVTTYSGGVASALILYFKGWVGGAALGLIHATRHVLLFVYPAVLPIFFILAYWGGHQRVKQVGSFFIWQWYGLLVMNIPTAVLLSFANAVGWQLFPYETLNFLATLGIFALAVMIPFACLLYTSLMARG</sequence>
<feature type="transmembrane region" description="Helical" evidence="2">
    <location>
        <begin position="208"/>
        <end position="230"/>
    </location>
</feature>
<feature type="transmembrane region" description="Helical" evidence="2">
    <location>
        <begin position="389"/>
        <end position="412"/>
    </location>
</feature>
<dbReference type="eggNOG" id="arCOG10368">
    <property type="taxonomic scope" value="Archaea"/>
</dbReference>
<feature type="transmembrane region" description="Helical" evidence="2">
    <location>
        <begin position="354"/>
        <end position="377"/>
    </location>
</feature>
<dbReference type="STRING" id="1227497.C491_21041"/>
<feature type="compositionally biased region" description="Acidic residues" evidence="1">
    <location>
        <begin position="18"/>
        <end position="38"/>
    </location>
</feature>
<proteinExistence type="predicted"/>
<dbReference type="AlphaFoldDB" id="L9WVH6"/>
<evidence type="ECO:0000313" key="3">
    <source>
        <dbReference type="EMBL" id="ELY53417.1"/>
    </source>
</evidence>
<keyword evidence="2" id="KW-0812">Transmembrane</keyword>
<feature type="region of interest" description="Disordered" evidence="1">
    <location>
        <begin position="1"/>
        <end position="78"/>
    </location>
</feature>
<dbReference type="EMBL" id="AOIB01000043">
    <property type="protein sequence ID" value="ELY53417.1"/>
    <property type="molecule type" value="Genomic_DNA"/>
</dbReference>
<dbReference type="RefSeq" id="WP_005559823.1">
    <property type="nucleotide sequence ID" value="NZ_AOIB01000043.1"/>
</dbReference>
<feature type="non-terminal residue" evidence="3">
    <location>
        <position position="416"/>
    </location>
</feature>
<feature type="region of interest" description="Disordered" evidence="1">
    <location>
        <begin position="92"/>
        <end position="120"/>
    </location>
</feature>
<evidence type="ECO:0000256" key="2">
    <source>
        <dbReference type="SAM" id="Phobius"/>
    </source>
</evidence>
<gene>
    <name evidence="3" type="ORF">C491_21041</name>
</gene>
<keyword evidence="2" id="KW-1133">Transmembrane helix</keyword>
<feature type="transmembrane region" description="Helical" evidence="2">
    <location>
        <begin position="322"/>
        <end position="342"/>
    </location>
</feature>
<keyword evidence="2" id="KW-0472">Membrane</keyword>
<dbReference type="eggNOG" id="arCOG07767">
    <property type="taxonomic scope" value="Archaea"/>
</dbReference>
<feature type="transmembrane region" description="Helical" evidence="2">
    <location>
        <begin position="242"/>
        <end position="269"/>
    </location>
</feature>
<keyword evidence="4" id="KW-1185">Reference proteome</keyword>
<feature type="transmembrane region" description="Helical" evidence="2">
    <location>
        <begin position="289"/>
        <end position="315"/>
    </location>
</feature>
<comment type="caution">
    <text evidence="3">The sequence shown here is derived from an EMBL/GenBank/DDBJ whole genome shotgun (WGS) entry which is preliminary data.</text>
</comment>
<reference evidence="3 4" key="1">
    <citation type="journal article" date="2014" name="PLoS Genet.">
        <title>Phylogenetically driven sequencing of extremely halophilic archaea reveals strategies for static and dynamic osmo-response.</title>
        <authorList>
            <person name="Becker E.A."/>
            <person name="Seitzer P.M."/>
            <person name="Tritt A."/>
            <person name="Larsen D."/>
            <person name="Krusor M."/>
            <person name="Yao A.I."/>
            <person name="Wu D."/>
            <person name="Madern D."/>
            <person name="Eisen J.A."/>
            <person name="Darling A.E."/>
            <person name="Facciotti M.T."/>
        </authorList>
    </citation>
    <scope>NUCLEOTIDE SEQUENCE [LARGE SCALE GENOMIC DNA]</scope>
    <source>
        <strain evidence="3 4">DSM 10524</strain>
    </source>
</reference>
<evidence type="ECO:0000313" key="4">
    <source>
        <dbReference type="Proteomes" id="UP000011688"/>
    </source>
</evidence>
<accession>L9WVH6</accession>
<dbReference type="InterPro" id="IPR045782">
    <property type="entry name" value="TrbL_3"/>
</dbReference>
<organism evidence="3 4">
    <name type="scientific">Natronococcus amylolyticus DSM 10524</name>
    <dbReference type="NCBI Taxonomy" id="1227497"/>
    <lineage>
        <taxon>Archaea</taxon>
        <taxon>Methanobacteriati</taxon>
        <taxon>Methanobacteriota</taxon>
        <taxon>Stenosarchaea group</taxon>
        <taxon>Halobacteria</taxon>
        <taxon>Halobacteriales</taxon>
        <taxon>Natrialbaceae</taxon>
        <taxon>Natronococcus</taxon>
    </lineage>
</organism>
<evidence type="ECO:0000256" key="1">
    <source>
        <dbReference type="SAM" id="MobiDB-lite"/>
    </source>
</evidence>
<feature type="compositionally biased region" description="Acidic residues" evidence="1">
    <location>
        <begin position="1"/>
        <end position="11"/>
    </location>
</feature>
<name>L9WVH6_9EURY</name>
<dbReference type="Pfam" id="PF19590">
    <property type="entry name" value="TrbL_3"/>
    <property type="match status" value="1"/>
</dbReference>
<dbReference type="Proteomes" id="UP000011688">
    <property type="component" value="Unassembled WGS sequence"/>
</dbReference>
<feature type="compositionally biased region" description="Acidic residues" evidence="1">
    <location>
        <begin position="49"/>
        <end position="78"/>
    </location>
</feature>